<evidence type="ECO:0000313" key="3">
    <source>
        <dbReference type="Proteomes" id="UP000265768"/>
    </source>
</evidence>
<keyword evidence="3" id="KW-1185">Reference proteome</keyword>
<gene>
    <name evidence="2" type="ORF">D5H75_37880</name>
</gene>
<name>A0A3A4A851_9ACTN</name>
<dbReference type="EMBL" id="QZEY01000026">
    <property type="protein sequence ID" value="RJL21240.1"/>
    <property type="molecule type" value="Genomic_DNA"/>
</dbReference>
<dbReference type="AlphaFoldDB" id="A0A3A4A851"/>
<dbReference type="RefSeq" id="WP_119931450.1">
    <property type="nucleotide sequence ID" value="NZ_QZEY01000026.1"/>
</dbReference>
<keyword evidence="1" id="KW-0472">Membrane</keyword>
<sequence>MLRRHSLPGRLSAPAAPGALAGLRHVGFPVLVAGFAALALLFLTLFLVRGLILDGVAGPVYGEAARVHAGSRFTPGATAQFDGVTYQAVLLRGRQSVQVDDPPAQWRAEHPQARCAERRCVMDAPPITWGGVLSMGLTKVIMALGGGLLLAWLFWMVFVAED</sequence>
<feature type="transmembrane region" description="Helical" evidence="1">
    <location>
        <begin position="140"/>
        <end position="160"/>
    </location>
</feature>
<proteinExistence type="predicted"/>
<dbReference type="OrthoDB" id="3479004at2"/>
<organism evidence="2 3">
    <name type="scientific">Bailinhaonella thermotolerans</name>
    <dbReference type="NCBI Taxonomy" id="1070861"/>
    <lineage>
        <taxon>Bacteria</taxon>
        <taxon>Bacillati</taxon>
        <taxon>Actinomycetota</taxon>
        <taxon>Actinomycetes</taxon>
        <taxon>Streptosporangiales</taxon>
        <taxon>Streptosporangiaceae</taxon>
        <taxon>Bailinhaonella</taxon>
    </lineage>
</organism>
<evidence type="ECO:0000313" key="2">
    <source>
        <dbReference type="EMBL" id="RJL21240.1"/>
    </source>
</evidence>
<dbReference type="Proteomes" id="UP000265768">
    <property type="component" value="Unassembled WGS sequence"/>
</dbReference>
<evidence type="ECO:0000256" key="1">
    <source>
        <dbReference type="SAM" id="Phobius"/>
    </source>
</evidence>
<keyword evidence="1" id="KW-1133">Transmembrane helix</keyword>
<protein>
    <submittedName>
        <fullName evidence="2">Uncharacterized protein</fullName>
    </submittedName>
</protein>
<keyword evidence="1" id="KW-0812">Transmembrane</keyword>
<reference evidence="2 3" key="1">
    <citation type="submission" date="2018-09" db="EMBL/GenBank/DDBJ databases">
        <title>YIM 75507 draft genome.</title>
        <authorList>
            <person name="Tang S."/>
            <person name="Feng Y."/>
        </authorList>
    </citation>
    <scope>NUCLEOTIDE SEQUENCE [LARGE SCALE GENOMIC DNA]</scope>
    <source>
        <strain evidence="2 3">YIM 75507</strain>
    </source>
</reference>
<comment type="caution">
    <text evidence="2">The sequence shown here is derived from an EMBL/GenBank/DDBJ whole genome shotgun (WGS) entry which is preliminary data.</text>
</comment>
<accession>A0A3A4A851</accession>
<feature type="transmembrane region" description="Helical" evidence="1">
    <location>
        <begin position="26"/>
        <end position="48"/>
    </location>
</feature>